<dbReference type="GO" id="GO:0009055">
    <property type="term" value="F:electron transfer activity"/>
    <property type="evidence" value="ECO:0007669"/>
    <property type="project" value="InterPro"/>
</dbReference>
<evidence type="ECO:0000256" key="4">
    <source>
        <dbReference type="ARBA" id="ARBA00022723"/>
    </source>
</evidence>
<dbReference type="Gene3D" id="2.140.10.10">
    <property type="entry name" value="Quinoprotein alcohol dehydrogenase-like superfamily"/>
    <property type="match status" value="1"/>
</dbReference>
<dbReference type="PROSITE" id="PS51007">
    <property type="entry name" value="CYTC"/>
    <property type="match status" value="1"/>
</dbReference>
<dbReference type="RefSeq" id="WP_159792597.1">
    <property type="nucleotide sequence ID" value="NZ_WTYM01000030.1"/>
</dbReference>
<evidence type="ECO:0000259" key="10">
    <source>
        <dbReference type="PROSITE" id="PS51007"/>
    </source>
</evidence>
<dbReference type="SUPFAM" id="SSF46626">
    <property type="entry name" value="Cytochrome c"/>
    <property type="match status" value="1"/>
</dbReference>
<dbReference type="AlphaFoldDB" id="A0A6I4SS35"/>
<dbReference type="EMBL" id="WTYM01000030">
    <property type="protein sequence ID" value="MXO58791.1"/>
    <property type="molecule type" value="Genomic_DNA"/>
</dbReference>
<dbReference type="Pfam" id="PF13442">
    <property type="entry name" value="Cytochrome_CBB3"/>
    <property type="match status" value="1"/>
</dbReference>
<dbReference type="Gene3D" id="2.130.10.10">
    <property type="entry name" value="YVTN repeat-like/Quinoprotein amine dehydrogenase"/>
    <property type="match status" value="1"/>
</dbReference>
<keyword evidence="12" id="KW-1185">Reference proteome</keyword>
<accession>A0A6I4SS35</accession>
<evidence type="ECO:0000313" key="12">
    <source>
        <dbReference type="Proteomes" id="UP000433652"/>
    </source>
</evidence>
<dbReference type="InterPro" id="IPR009056">
    <property type="entry name" value="Cyt_c-like_dom"/>
</dbReference>
<name>A0A6I4SS35_9SPHN</name>
<protein>
    <submittedName>
        <fullName evidence="11">PQQ-binding-like beta-propeller repeat protein</fullName>
    </submittedName>
</protein>
<evidence type="ECO:0000256" key="3">
    <source>
        <dbReference type="ARBA" id="ARBA00022617"/>
    </source>
</evidence>
<sequence length="643" mass="67281">MRPMMTGKALQVLAFFAILFLFALPLAEPAMAQQPDVDATAERAQQIADILKRHDTVSETSAQLGQKSYVQDCAACHDGGVDRAPPAFMLGLLSPDAIHRALVSGRMQQQASGLSEEQKVAVAEFLTGRALGSGGNEKPPLMCQRTGGWFDPSRASALQGWGFDSDNSHATSTAIAGLNRSNIGQLKLKWALAFPSVLYARSQPTLAGGAMFVGGDDGTVYALDPATGCAHWVFHAQGAVRMGIVYDSPNTGAPRLYFGDVLGNAYALAAETGAEMWRVRMDPHPNATLTASFALQSGVLYVPVSSLEEPAAAAPGYACCTFRGSLVALDAKTGAEKWRAYMTDPPVPAGHNSAGVRHFAPSGAAIWATPLVDAKRGQVYVVTGDNYSPPASPMSDSIVALDMADGHVRWHYQATKGDVWNVACGWAEGPNCPEDSGPDFDFGAAAVMGHDAAGKDYVLAGQKSGIVYAVDPDSGKLVWQHRAGRGGALGGVHFGIATASGKVFVPISDFPDGYEHKAEAAPGIHALDVATGDEVWRTAPEDVCGDKPLCHPGYGGAITVTDQLVFAGSTDGHMRIYDVADGSLLWDFDTDRPFEAVNGDTANGGSISGGSAPIAHDGQLIVNSGYGGLGKMPGNVMLVFGVN</sequence>
<evidence type="ECO:0000256" key="1">
    <source>
        <dbReference type="ARBA" id="ARBA00001931"/>
    </source>
</evidence>
<dbReference type="Gene3D" id="1.10.760.10">
    <property type="entry name" value="Cytochrome c-like domain"/>
    <property type="match status" value="1"/>
</dbReference>
<dbReference type="InterPro" id="IPR018391">
    <property type="entry name" value="PQQ_b-propeller_rpt"/>
</dbReference>
<evidence type="ECO:0000256" key="8">
    <source>
        <dbReference type="PROSITE-ProRule" id="PRU00433"/>
    </source>
</evidence>
<feature type="domain" description="Cytochrome c" evidence="10">
    <location>
        <begin position="60"/>
        <end position="130"/>
    </location>
</feature>
<dbReference type="InterPro" id="IPR002372">
    <property type="entry name" value="PQQ_rpt_dom"/>
</dbReference>
<comment type="cofactor">
    <cofactor evidence="1">
        <name>pyrroloquinoline quinone</name>
        <dbReference type="ChEBI" id="CHEBI:58442"/>
    </cofactor>
</comment>
<keyword evidence="7 8" id="KW-0408">Iron</keyword>
<dbReference type="InterPro" id="IPR036909">
    <property type="entry name" value="Cyt_c-like_dom_sf"/>
</dbReference>
<evidence type="ECO:0000256" key="9">
    <source>
        <dbReference type="SAM" id="SignalP"/>
    </source>
</evidence>
<evidence type="ECO:0000256" key="6">
    <source>
        <dbReference type="ARBA" id="ARBA00023002"/>
    </source>
</evidence>
<feature type="chain" id="PRO_5026354257" evidence="9">
    <location>
        <begin position="33"/>
        <end position="643"/>
    </location>
</feature>
<keyword evidence="6" id="KW-0560">Oxidoreductase</keyword>
<proteinExistence type="inferred from homology"/>
<evidence type="ECO:0000256" key="5">
    <source>
        <dbReference type="ARBA" id="ARBA00022729"/>
    </source>
</evidence>
<dbReference type="SMART" id="SM00564">
    <property type="entry name" value="PQQ"/>
    <property type="match status" value="7"/>
</dbReference>
<keyword evidence="3 8" id="KW-0349">Heme</keyword>
<reference evidence="11 12" key="1">
    <citation type="submission" date="2019-12" db="EMBL/GenBank/DDBJ databases">
        <title>Genomic-based taxomic classification of the family Erythrobacteraceae.</title>
        <authorList>
            <person name="Xu L."/>
        </authorList>
    </citation>
    <scope>NUCLEOTIDE SEQUENCE [LARGE SCALE GENOMIC DNA]</scope>
    <source>
        <strain evidence="11 12">MCCC 1K01500</strain>
    </source>
</reference>
<dbReference type="Proteomes" id="UP000433652">
    <property type="component" value="Unassembled WGS sequence"/>
</dbReference>
<dbReference type="SUPFAM" id="SSF50998">
    <property type="entry name" value="Quinoprotein alcohol dehydrogenase-like"/>
    <property type="match status" value="1"/>
</dbReference>
<keyword evidence="5 9" id="KW-0732">Signal</keyword>
<organism evidence="11 12">
    <name type="scientific">Croceibacterium salegens</name>
    <dbReference type="NCBI Taxonomy" id="1737568"/>
    <lineage>
        <taxon>Bacteria</taxon>
        <taxon>Pseudomonadati</taxon>
        <taxon>Pseudomonadota</taxon>
        <taxon>Alphaproteobacteria</taxon>
        <taxon>Sphingomonadales</taxon>
        <taxon>Erythrobacteraceae</taxon>
        <taxon>Croceibacterium</taxon>
    </lineage>
</organism>
<dbReference type="GO" id="GO:0046872">
    <property type="term" value="F:metal ion binding"/>
    <property type="evidence" value="ECO:0007669"/>
    <property type="project" value="UniProtKB-KW"/>
</dbReference>
<dbReference type="GO" id="GO:0016491">
    <property type="term" value="F:oxidoreductase activity"/>
    <property type="evidence" value="ECO:0007669"/>
    <property type="project" value="UniProtKB-KW"/>
</dbReference>
<dbReference type="InterPro" id="IPR011047">
    <property type="entry name" value="Quinoprotein_ADH-like_sf"/>
</dbReference>
<dbReference type="Pfam" id="PF13360">
    <property type="entry name" value="PQQ_2"/>
    <property type="match status" value="1"/>
</dbReference>
<dbReference type="PANTHER" id="PTHR32303">
    <property type="entry name" value="QUINOPROTEIN ALCOHOL DEHYDROGENASE (CYTOCHROME C)"/>
    <property type="match status" value="1"/>
</dbReference>
<evidence type="ECO:0000256" key="2">
    <source>
        <dbReference type="ARBA" id="ARBA00008156"/>
    </source>
</evidence>
<dbReference type="OrthoDB" id="9794322at2"/>
<evidence type="ECO:0000256" key="7">
    <source>
        <dbReference type="ARBA" id="ARBA00023004"/>
    </source>
</evidence>
<gene>
    <name evidence="11" type="ORF">GRI89_04455</name>
</gene>
<dbReference type="InterPro" id="IPR015943">
    <property type="entry name" value="WD40/YVTN_repeat-like_dom_sf"/>
</dbReference>
<comment type="similarity">
    <text evidence="2">Belongs to the bacterial PQQ dehydrogenase family.</text>
</comment>
<evidence type="ECO:0000313" key="11">
    <source>
        <dbReference type="EMBL" id="MXO58791.1"/>
    </source>
</evidence>
<comment type="caution">
    <text evidence="11">The sequence shown here is derived from an EMBL/GenBank/DDBJ whole genome shotgun (WGS) entry which is preliminary data.</text>
</comment>
<dbReference type="PANTHER" id="PTHR32303:SF10">
    <property type="entry name" value="OUTER MEMBRANE PROTEIN ASSEMBLY FACTOR BAMB"/>
    <property type="match status" value="1"/>
</dbReference>
<keyword evidence="4 8" id="KW-0479">Metal-binding</keyword>
<feature type="signal peptide" evidence="9">
    <location>
        <begin position="1"/>
        <end position="32"/>
    </location>
</feature>
<dbReference type="GO" id="GO:0020037">
    <property type="term" value="F:heme binding"/>
    <property type="evidence" value="ECO:0007669"/>
    <property type="project" value="InterPro"/>
</dbReference>